<organism evidence="7">
    <name type="scientific">Ornithodoros turicata</name>
    <dbReference type="NCBI Taxonomy" id="34597"/>
    <lineage>
        <taxon>Eukaryota</taxon>
        <taxon>Metazoa</taxon>
        <taxon>Ecdysozoa</taxon>
        <taxon>Arthropoda</taxon>
        <taxon>Chelicerata</taxon>
        <taxon>Arachnida</taxon>
        <taxon>Acari</taxon>
        <taxon>Parasitiformes</taxon>
        <taxon>Ixodida</taxon>
        <taxon>Ixodoidea</taxon>
        <taxon>Argasidae</taxon>
        <taxon>Ornithodorinae</taxon>
        <taxon>Ornithodoros</taxon>
    </lineage>
</organism>
<dbReference type="AlphaFoldDB" id="A0A2R5LGY5"/>
<feature type="compositionally biased region" description="Basic and acidic residues" evidence="6">
    <location>
        <begin position="14"/>
        <end position="25"/>
    </location>
</feature>
<comment type="subunit">
    <text evidence="5">V-ATPase is a heteromultimeric enzyme made up of two complexes: the ATP-hydrolytic V1 complex and the proton translocation V0 complex.</text>
</comment>
<feature type="region of interest" description="Disordered" evidence="6">
    <location>
        <begin position="1"/>
        <end position="27"/>
    </location>
</feature>
<dbReference type="NCBIfam" id="TIGR01147">
    <property type="entry name" value="V_ATP_synt_G"/>
    <property type="match status" value="1"/>
</dbReference>
<evidence type="ECO:0000256" key="5">
    <source>
        <dbReference type="RuleBase" id="RU364019"/>
    </source>
</evidence>
<dbReference type="EMBL" id="GGLE01004648">
    <property type="protein sequence ID" value="MBY08774.1"/>
    <property type="molecule type" value="Transcribed_RNA"/>
</dbReference>
<dbReference type="PANTHER" id="PTHR12713">
    <property type="entry name" value="VACUOLAR ATP SYNTHASE SUBUNIT G"/>
    <property type="match status" value="1"/>
</dbReference>
<evidence type="ECO:0000256" key="2">
    <source>
        <dbReference type="ARBA" id="ARBA00022448"/>
    </source>
</evidence>
<evidence type="ECO:0000313" key="7">
    <source>
        <dbReference type="EMBL" id="MBY08774.1"/>
    </source>
</evidence>
<dbReference type="RefSeq" id="XP_064457656.1">
    <property type="nucleotide sequence ID" value="XM_064601586.1"/>
</dbReference>
<reference evidence="7" key="1">
    <citation type="submission" date="2018-03" db="EMBL/GenBank/DDBJ databases">
        <title>The relapsing fever spirochete Borrelia turicatae persists in the highly oxidative environment of its soft-bodied tick vector.</title>
        <authorList>
            <person name="Bourret T.J."/>
            <person name="Boyle W.K."/>
            <person name="Valenzuela J.G."/>
            <person name="Oliveira F."/>
            <person name="Lopez J.E."/>
        </authorList>
    </citation>
    <scope>NUCLEOTIDE SEQUENCE</scope>
    <source>
        <strain evidence="7">Kansas strain/isolate</strain>
        <tissue evidence="7">Salivary glands</tissue>
    </source>
</reference>
<dbReference type="Pfam" id="PF03179">
    <property type="entry name" value="V-ATPase_G"/>
    <property type="match status" value="1"/>
</dbReference>
<evidence type="ECO:0000256" key="1">
    <source>
        <dbReference type="ARBA" id="ARBA00010066"/>
    </source>
</evidence>
<sequence length="117" mass="13413">MTSHSQGVQQLLAAEKRASEKVSEAKKRKARRLKAAKDEAQAEINKFKAEKERQFKEYEAAHMGSKDDIAAKIEAETKEKLHEMHLLVGEHKDAVISKLLEFSYDVKPQVHQNFRVL</sequence>
<dbReference type="GO" id="GO:0098793">
    <property type="term" value="C:presynapse"/>
    <property type="evidence" value="ECO:0007669"/>
    <property type="project" value="GOC"/>
</dbReference>
<dbReference type="GO" id="GO:0046961">
    <property type="term" value="F:proton-transporting ATPase activity, rotational mechanism"/>
    <property type="evidence" value="ECO:0007669"/>
    <property type="project" value="InterPro"/>
</dbReference>
<name>A0A2R5LGY5_9ACAR</name>
<dbReference type="Gene3D" id="1.20.5.2950">
    <property type="match status" value="1"/>
</dbReference>
<dbReference type="PANTHER" id="PTHR12713:SF11">
    <property type="entry name" value="V-TYPE PROTON ATPASE SUBUNIT G"/>
    <property type="match status" value="1"/>
</dbReference>
<accession>A0A2R5LGY5</accession>
<dbReference type="GO" id="GO:0097401">
    <property type="term" value="P:synaptic vesicle lumen acidification"/>
    <property type="evidence" value="ECO:0007669"/>
    <property type="project" value="TreeGrafter"/>
</dbReference>
<dbReference type="GO" id="GO:0016887">
    <property type="term" value="F:ATP hydrolysis activity"/>
    <property type="evidence" value="ECO:0007669"/>
    <property type="project" value="TreeGrafter"/>
</dbReference>
<protein>
    <recommendedName>
        <fullName evidence="5">V-type proton ATPase subunit G</fullName>
    </recommendedName>
</protein>
<dbReference type="GeneID" id="135368372"/>
<dbReference type="GO" id="GO:0000221">
    <property type="term" value="C:vacuolar proton-transporting V-type ATPase, V1 domain"/>
    <property type="evidence" value="ECO:0007669"/>
    <property type="project" value="TreeGrafter"/>
</dbReference>
<comment type="similarity">
    <text evidence="1 5">Belongs to the V-ATPase G subunit family.</text>
</comment>
<evidence type="ECO:0000256" key="3">
    <source>
        <dbReference type="ARBA" id="ARBA00022781"/>
    </source>
</evidence>
<dbReference type="KEGG" id="oti:135368372"/>
<proteinExistence type="inferred from homology"/>
<dbReference type="InterPro" id="IPR005124">
    <property type="entry name" value="V-ATPase_G"/>
</dbReference>
<dbReference type="FunFam" id="1.20.5.2950:FF:000001">
    <property type="entry name" value="V-type proton ATPase subunit G"/>
    <property type="match status" value="1"/>
</dbReference>
<evidence type="ECO:0000256" key="4">
    <source>
        <dbReference type="ARBA" id="ARBA00023065"/>
    </source>
</evidence>
<evidence type="ECO:0000256" key="6">
    <source>
        <dbReference type="SAM" id="MobiDB-lite"/>
    </source>
</evidence>
<keyword evidence="4 5" id="KW-0406">Ion transport</keyword>
<comment type="function">
    <text evidence="5">Subunit of the V1 complex of vacuolar(H+)-ATPase (V-ATPase), a multisubunit enzyme composed of a peripheral complex (V1) that hydrolyzes ATP and a membrane integral complex (V0) that translocates protons. V-ATPase is responsible for acidifying and maintaining the pH of intracellular compartments and in some cell types, is targeted to the plasma membrane, where it is responsible for acidifying the extracellular environment.</text>
</comment>
<keyword evidence="3 5" id="KW-0375">Hydrogen ion transport</keyword>
<keyword evidence="2 5" id="KW-0813">Transport</keyword>